<dbReference type="EMBL" id="LIAE01010293">
    <property type="protein sequence ID" value="PAV63769.1"/>
    <property type="molecule type" value="Genomic_DNA"/>
</dbReference>
<keyword evidence="3" id="KW-1185">Reference proteome</keyword>
<protein>
    <submittedName>
        <fullName evidence="2">Uncharacterized protein</fullName>
    </submittedName>
</protein>
<dbReference type="AlphaFoldDB" id="A0A2A2JQD4"/>
<feature type="region of interest" description="Disordered" evidence="1">
    <location>
        <begin position="26"/>
        <end position="77"/>
    </location>
</feature>
<proteinExistence type="predicted"/>
<evidence type="ECO:0000313" key="2">
    <source>
        <dbReference type="EMBL" id="PAV63769.1"/>
    </source>
</evidence>
<name>A0A2A2JQD4_9BILA</name>
<evidence type="ECO:0000313" key="3">
    <source>
        <dbReference type="Proteomes" id="UP000218231"/>
    </source>
</evidence>
<dbReference type="Proteomes" id="UP000218231">
    <property type="component" value="Unassembled WGS sequence"/>
</dbReference>
<organism evidence="2 3">
    <name type="scientific">Diploscapter pachys</name>
    <dbReference type="NCBI Taxonomy" id="2018661"/>
    <lineage>
        <taxon>Eukaryota</taxon>
        <taxon>Metazoa</taxon>
        <taxon>Ecdysozoa</taxon>
        <taxon>Nematoda</taxon>
        <taxon>Chromadorea</taxon>
        <taxon>Rhabditida</taxon>
        <taxon>Rhabditina</taxon>
        <taxon>Rhabditomorpha</taxon>
        <taxon>Rhabditoidea</taxon>
        <taxon>Rhabditidae</taxon>
        <taxon>Diploscapter</taxon>
    </lineage>
</organism>
<feature type="compositionally biased region" description="Basic and acidic residues" evidence="1">
    <location>
        <begin position="68"/>
        <end position="77"/>
    </location>
</feature>
<reference evidence="2 3" key="1">
    <citation type="journal article" date="2017" name="Curr. Biol.">
        <title>Genome architecture and evolution of a unichromosomal asexual nematode.</title>
        <authorList>
            <person name="Fradin H."/>
            <person name="Zegar C."/>
            <person name="Gutwein M."/>
            <person name="Lucas J."/>
            <person name="Kovtun M."/>
            <person name="Corcoran D."/>
            <person name="Baugh L.R."/>
            <person name="Kiontke K."/>
            <person name="Gunsalus K."/>
            <person name="Fitch D.H."/>
            <person name="Piano F."/>
        </authorList>
    </citation>
    <scope>NUCLEOTIDE SEQUENCE [LARGE SCALE GENOMIC DNA]</scope>
    <source>
        <strain evidence="2">PF1309</strain>
    </source>
</reference>
<evidence type="ECO:0000256" key="1">
    <source>
        <dbReference type="SAM" id="MobiDB-lite"/>
    </source>
</evidence>
<sequence>MFCGSVDLREEQRQAMRVAIQDERGKSGGFKYARPGNFGESGNEEDKVKRDCGAATQRKRKGWGEFGGKPKEDGDGDKRICKWDELAAWQWAVDVKDGGEDNALCIPM</sequence>
<comment type="caution">
    <text evidence="2">The sequence shown here is derived from an EMBL/GenBank/DDBJ whole genome shotgun (WGS) entry which is preliminary data.</text>
</comment>
<accession>A0A2A2JQD4</accession>
<gene>
    <name evidence="2" type="ORF">WR25_08007</name>
</gene>